<evidence type="ECO:0000313" key="1">
    <source>
        <dbReference type="EMBL" id="PLB34439.1"/>
    </source>
</evidence>
<organism evidence="1 2">
    <name type="scientific">Aspergillus candidus</name>
    <dbReference type="NCBI Taxonomy" id="41067"/>
    <lineage>
        <taxon>Eukaryota</taxon>
        <taxon>Fungi</taxon>
        <taxon>Dikarya</taxon>
        <taxon>Ascomycota</taxon>
        <taxon>Pezizomycotina</taxon>
        <taxon>Eurotiomycetes</taxon>
        <taxon>Eurotiomycetidae</taxon>
        <taxon>Eurotiales</taxon>
        <taxon>Aspergillaceae</taxon>
        <taxon>Aspergillus</taxon>
        <taxon>Aspergillus subgen. Circumdati</taxon>
    </lineage>
</organism>
<gene>
    <name evidence="1" type="ORF">BDW47DRAFT_120390</name>
</gene>
<name>A0A2I2F1E1_ASPCN</name>
<proteinExistence type="predicted"/>
<dbReference type="Proteomes" id="UP000234585">
    <property type="component" value="Unassembled WGS sequence"/>
</dbReference>
<accession>A0A2I2F1E1</accession>
<dbReference type="RefSeq" id="XP_024668451.1">
    <property type="nucleotide sequence ID" value="XM_024815481.1"/>
</dbReference>
<sequence>MPVHPGYYIGCDTVTNLDPESAPCPEGMFQLYMFVPVTGVFLTLEALLDAMLSDVKAGEGSAASNMDARVGGVWFRFNVTEEGLDGPLLHLEAMAELKVRILRLIDFA</sequence>
<dbReference type="EMBL" id="KZ559179">
    <property type="protein sequence ID" value="PLB34439.1"/>
    <property type="molecule type" value="Genomic_DNA"/>
</dbReference>
<keyword evidence="2" id="KW-1185">Reference proteome</keyword>
<dbReference type="OrthoDB" id="4429687at2759"/>
<dbReference type="GeneID" id="36522641"/>
<protein>
    <submittedName>
        <fullName evidence="1">Uncharacterized protein</fullName>
    </submittedName>
</protein>
<dbReference type="AlphaFoldDB" id="A0A2I2F1E1"/>
<reference evidence="1 2" key="1">
    <citation type="submission" date="2017-12" db="EMBL/GenBank/DDBJ databases">
        <authorList>
            <consortium name="DOE Joint Genome Institute"/>
            <person name="Haridas S."/>
            <person name="Kjaerbolling I."/>
            <person name="Vesth T.C."/>
            <person name="Frisvad J.C."/>
            <person name="Nybo J.L."/>
            <person name="Theobald S."/>
            <person name="Kuo A."/>
            <person name="Bowyer P."/>
            <person name="Matsuda Y."/>
            <person name="Mondo S."/>
            <person name="Lyhne E.K."/>
            <person name="Kogle M.E."/>
            <person name="Clum A."/>
            <person name="Lipzen A."/>
            <person name="Salamov A."/>
            <person name="Ngan C.Y."/>
            <person name="Daum C."/>
            <person name="Chiniquy J."/>
            <person name="Barry K."/>
            <person name="LaButti K."/>
            <person name="Simmons B.A."/>
            <person name="Magnuson J.K."/>
            <person name="Mortensen U.H."/>
            <person name="Larsen T.O."/>
            <person name="Grigoriev I.V."/>
            <person name="Baker S.E."/>
            <person name="Andersen M.R."/>
            <person name="Nordberg H.P."/>
            <person name="Cantor M.N."/>
            <person name="Hua S.X."/>
        </authorList>
    </citation>
    <scope>NUCLEOTIDE SEQUENCE [LARGE SCALE GENOMIC DNA]</scope>
    <source>
        <strain evidence="1 2">CBS 102.13</strain>
    </source>
</reference>
<evidence type="ECO:0000313" key="2">
    <source>
        <dbReference type="Proteomes" id="UP000234585"/>
    </source>
</evidence>